<evidence type="ECO:0000313" key="2">
    <source>
        <dbReference type="Proteomes" id="UP000706333"/>
    </source>
</evidence>
<comment type="caution">
    <text evidence="1">The sequence shown here is derived from an EMBL/GenBank/DDBJ whole genome shotgun (WGS) entry which is preliminary data.</text>
</comment>
<keyword evidence="2" id="KW-1185">Reference proteome</keyword>
<dbReference type="EMBL" id="NHSD01000022">
    <property type="protein sequence ID" value="MBK5925810.1"/>
    <property type="molecule type" value="Genomic_DNA"/>
</dbReference>
<proteinExistence type="predicted"/>
<dbReference type="AlphaFoldDB" id="A0A934TG83"/>
<gene>
    <name evidence="1" type="ORF">CCR87_00300</name>
</gene>
<evidence type="ECO:0000313" key="1">
    <source>
        <dbReference type="EMBL" id="MBK5925810.1"/>
    </source>
</evidence>
<reference evidence="1" key="2">
    <citation type="journal article" date="2020" name="Microorganisms">
        <title>Osmotic Adaptation and Compatible Solute Biosynthesis of Phototrophic Bacteria as Revealed from Genome Analyses.</title>
        <authorList>
            <person name="Imhoff J.F."/>
            <person name="Rahn T."/>
            <person name="Kunzel S."/>
            <person name="Keller A."/>
            <person name="Neulinger S.C."/>
        </authorList>
    </citation>
    <scope>NUCLEOTIDE SEQUENCE</scope>
    <source>
        <strain evidence="1">LMG 28126</strain>
    </source>
</reference>
<name>A0A934TG83_9RHOB</name>
<dbReference type="RefSeq" id="WP_201155346.1">
    <property type="nucleotide sequence ID" value="NZ_NHSD01000022.1"/>
</dbReference>
<sequence>MATQHVIGNLLHELERLQGIDKELDLVQAVNISRTIANAHDAAVAAETGLATPPASEATAALPALAEGVTLRLAAGRPARLTVTELAGWSFDRLALRIDVEAERVALPLTGEDRTLGVPQPTGAIVQMTERVVPFAPPRYIRRLLVERVTTLTVSTDLEPSFVPVLSPPVWSAPYVARLEASVGKLVLRWLPHGPLRATAILDNTPANLLVADGTDRPLHRVSGTLAPGDGAWVPDLRDALDGDGTLTLRLTSQTDAVVRLRMAWRRRRRAEGWRLEGREGPGPDPLELGVWDAAVLLPEAPVGADPAASRTRIKARVRPTGPMRAGLCDPAARAGALPFALAPRRALAQPFRLADTPGPAARRIEGVWLLLAERPAEATELTVALVPFEVENAAAGTSRALAGAPLAQAQAVIGRGEADHARVAGGGLAAWVPFDKPATIDGADLARPHALLLSGWRGPARLLEGPPNVPGLLPSCDTDPGGPPVWRQRSFGAPAKALLFDLGLSAADEAPAQLRLGGTAIALAADHAPLTVELPHGPLTLTTSRALGLSGLTVVTEDPAETGGP</sequence>
<organism evidence="1 2">
    <name type="scientific">Rhodobaculum claviforme</name>
    <dbReference type="NCBI Taxonomy" id="1549854"/>
    <lineage>
        <taxon>Bacteria</taxon>
        <taxon>Pseudomonadati</taxon>
        <taxon>Pseudomonadota</taxon>
        <taxon>Alphaproteobacteria</taxon>
        <taxon>Rhodobacterales</taxon>
        <taxon>Paracoccaceae</taxon>
        <taxon>Rhodobaculum</taxon>
    </lineage>
</organism>
<protein>
    <submittedName>
        <fullName evidence="1">Uncharacterized protein</fullName>
    </submittedName>
</protein>
<dbReference type="Proteomes" id="UP000706333">
    <property type="component" value="Unassembled WGS sequence"/>
</dbReference>
<reference evidence="1" key="1">
    <citation type="submission" date="2017-05" db="EMBL/GenBank/DDBJ databases">
        <authorList>
            <person name="Imhoff J.F."/>
            <person name="Rahn T."/>
            <person name="Kuenzel S."/>
            <person name="Neulinger S.C."/>
        </authorList>
    </citation>
    <scope>NUCLEOTIDE SEQUENCE</scope>
    <source>
        <strain evidence="1">LMG 28126</strain>
    </source>
</reference>
<accession>A0A934TG83</accession>